<name>A0A9X4BFH0_9GAMM</name>
<comment type="caution">
    <text evidence="1">The sequence shown here is derived from an EMBL/GenBank/DDBJ whole genome shotgun (WGS) entry which is preliminary data.</text>
</comment>
<organism evidence="1 2">
    <name type="scientific">Tahibacter soli</name>
    <dbReference type="NCBI Taxonomy" id="2983605"/>
    <lineage>
        <taxon>Bacteria</taxon>
        <taxon>Pseudomonadati</taxon>
        <taxon>Pseudomonadota</taxon>
        <taxon>Gammaproteobacteria</taxon>
        <taxon>Lysobacterales</taxon>
        <taxon>Rhodanobacteraceae</taxon>
        <taxon>Tahibacter</taxon>
    </lineage>
</organism>
<proteinExistence type="predicted"/>
<reference evidence="1" key="1">
    <citation type="submission" date="2023-02" db="EMBL/GenBank/DDBJ databases">
        <title>Tahibacter soli sp. nov. isolated from soil.</title>
        <authorList>
            <person name="Baek J.H."/>
            <person name="Lee J.K."/>
            <person name="Choi D.G."/>
            <person name="Jeon C.O."/>
        </authorList>
    </citation>
    <scope>NUCLEOTIDE SEQUENCE</scope>
    <source>
        <strain evidence="1">BL</strain>
    </source>
</reference>
<accession>A0A9X4BFH0</accession>
<gene>
    <name evidence="1" type="ORF">OD750_000760</name>
</gene>
<keyword evidence="2" id="KW-1185">Reference proteome</keyword>
<sequence>MSKPKPVKPYGTGTGFPTGSWVRDSAAAPAPAAADWIRAAYDTFVHGRPAGSVVQPKSLDAASSLSAGETDALRAVGFLPNRRTAAKAAAARERMAHTFFEILDASTTTAEAARLLGVDPSRIRQRIRARTLYAFDANGEHRIPLVQFEDGAEVPGLAQIVPALSPDVTPVEFVRWFMLPSTELGDADAKHHPSPREWLLATGEVKPVLRLVALI</sequence>
<evidence type="ECO:0000313" key="2">
    <source>
        <dbReference type="Proteomes" id="UP001139971"/>
    </source>
</evidence>
<dbReference type="RefSeq" id="WP_263544488.1">
    <property type="nucleotide sequence ID" value="NZ_JAOVZO020000001.1"/>
</dbReference>
<dbReference type="AlphaFoldDB" id="A0A9X4BFH0"/>
<protein>
    <submittedName>
        <fullName evidence="1">Helix-turn-helix domain-containing protein</fullName>
    </submittedName>
</protein>
<dbReference type="Proteomes" id="UP001139971">
    <property type="component" value="Unassembled WGS sequence"/>
</dbReference>
<dbReference type="EMBL" id="JAOVZO020000001">
    <property type="protein sequence ID" value="MDC8011070.1"/>
    <property type="molecule type" value="Genomic_DNA"/>
</dbReference>
<evidence type="ECO:0000313" key="1">
    <source>
        <dbReference type="EMBL" id="MDC8011070.1"/>
    </source>
</evidence>